<dbReference type="Gene3D" id="1.10.260.40">
    <property type="entry name" value="lambda repressor-like DNA-binding domains"/>
    <property type="match status" value="1"/>
</dbReference>
<protein>
    <submittedName>
        <fullName evidence="3">Helix-turn-helix domain-containing protein</fullName>
    </submittedName>
</protein>
<evidence type="ECO:0000256" key="1">
    <source>
        <dbReference type="SAM" id="MobiDB-lite"/>
    </source>
</evidence>
<dbReference type="AlphaFoldDB" id="A0AA41Q6I1"/>
<dbReference type="PROSITE" id="PS50943">
    <property type="entry name" value="HTH_CROC1"/>
    <property type="match status" value="1"/>
</dbReference>
<accession>A0AA41Q6I1</accession>
<organism evidence="3 4">
    <name type="scientific">Yinghuangia soli</name>
    <dbReference type="NCBI Taxonomy" id="2908204"/>
    <lineage>
        <taxon>Bacteria</taxon>
        <taxon>Bacillati</taxon>
        <taxon>Actinomycetota</taxon>
        <taxon>Actinomycetes</taxon>
        <taxon>Kitasatosporales</taxon>
        <taxon>Streptomycetaceae</taxon>
        <taxon>Yinghuangia</taxon>
    </lineage>
</organism>
<name>A0AA41Q6I1_9ACTN</name>
<sequence>MTSEQPAPDEATPGTLARRLEHLFQTVYPKGRGRYTNPEAAALINERAGEKLVSQSYLWQLRHGARDDPSLRRITAIARLFGVPVDYFSDDELAARVDAQLELLVALRDAGVRDIALRASGLSDNALQSLALMADGARRLEGLPTIPADAAGDPESGAGAAGETD</sequence>
<dbReference type="EMBL" id="JAKFHA010000033">
    <property type="protein sequence ID" value="MCF2532418.1"/>
    <property type="molecule type" value="Genomic_DNA"/>
</dbReference>
<dbReference type="InterPro" id="IPR001387">
    <property type="entry name" value="Cro/C1-type_HTH"/>
</dbReference>
<evidence type="ECO:0000313" key="4">
    <source>
        <dbReference type="Proteomes" id="UP001165378"/>
    </source>
</evidence>
<evidence type="ECO:0000313" key="3">
    <source>
        <dbReference type="EMBL" id="MCF2532418.1"/>
    </source>
</evidence>
<dbReference type="CDD" id="cd00093">
    <property type="entry name" value="HTH_XRE"/>
    <property type="match status" value="1"/>
</dbReference>
<dbReference type="GO" id="GO:0003677">
    <property type="term" value="F:DNA binding"/>
    <property type="evidence" value="ECO:0007669"/>
    <property type="project" value="InterPro"/>
</dbReference>
<reference evidence="3" key="1">
    <citation type="submission" date="2022-01" db="EMBL/GenBank/DDBJ databases">
        <title>Genome-Based Taxonomic Classification of the Phylum Actinobacteria.</title>
        <authorList>
            <person name="Gao Y."/>
        </authorList>
    </citation>
    <scope>NUCLEOTIDE SEQUENCE</scope>
    <source>
        <strain evidence="3">KLBMP 8922</strain>
    </source>
</reference>
<dbReference type="Proteomes" id="UP001165378">
    <property type="component" value="Unassembled WGS sequence"/>
</dbReference>
<dbReference type="RefSeq" id="WP_235057196.1">
    <property type="nucleotide sequence ID" value="NZ_JAKFHA010000033.1"/>
</dbReference>
<feature type="region of interest" description="Disordered" evidence="1">
    <location>
        <begin position="144"/>
        <end position="165"/>
    </location>
</feature>
<dbReference type="InterPro" id="IPR010982">
    <property type="entry name" value="Lambda_DNA-bd_dom_sf"/>
</dbReference>
<gene>
    <name evidence="3" type="ORF">LZ495_35110</name>
</gene>
<proteinExistence type="predicted"/>
<feature type="domain" description="HTH cro/C1-type" evidence="2">
    <location>
        <begin position="53"/>
        <end position="88"/>
    </location>
</feature>
<keyword evidence="4" id="KW-1185">Reference proteome</keyword>
<evidence type="ECO:0000259" key="2">
    <source>
        <dbReference type="PROSITE" id="PS50943"/>
    </source>
</evidence>
<dbReference type="SUPFAM" id="SSF47413">
    <property type="entry name" value="lambda repressor-like DNA-binding domains"/>
    <property type="match status" value="1"/>
</dbReference>
<comment type="caution">
    <text evidence="3">The sequence shown here is derived from an EMBL/GenBank/DDBJ whole genome shotgun (WGS) entry which is preliminary data.</text>
</comment>